<comment type="caution">
    <text evidence="1">The sequence shown here is derived from an EMBL/GenBank/DDBJ whole genome shotgun (WGS) entry which is preliminary data.</text>
</comment>
<reference evidence="2" key="1">
    <citation type="submission" date="2016-05" db="EMBL/GenBank/DDBJ databases">
        <title>Draft genome of Corynebacterium afermentans subsp. afermentans LCDC 88199T.</title>
        <authorList>
            <person name="Bernier A.-M."/>
            <person name="Bernard K."/>
        </authorList>
    </citation>
    <scope>NUCLEOTIDE SEQUENCE [LARGE SCALE GENOMIC DNA]</scope>
    <source>
        <strain evidence="2">NML04-0072</strain>
    </source>
</reference>
<dbReference type="RefSeq" id="WP_049257846.1">
    <property type="nucleotide sequence ID" value="NZ_JVFA01000022.1"/>
</dbReference>
<dbReference type="Pfam" id="PF14136">
    <property type="entry name" value="DUF4303"/>
    <property type="match status" value="1"/>
</dbReference>
<organism evidence="1 2">
    <name type="scientific">Eikenella corrodens</name>
    <dbReference type="NCBI Taxonomy" id="539"/>
    <lineage>
        <taxon>Bacteria</taxon>
        <taxon>Pseudomonadati</taxon>
        <taxon>Pseudomonadota</taxon>
        <taxon>Betaproteobacteria</taxon>
        <taxon>Neisseriales</taxon>
        <taxon>Neisseriaceae</taxon>
        <taxon>Eikenella</taxon>
    </lineage>
</organism>
<evidence type="ECO:0000313" key="1">
    <source>
        <dbReference type="EMBL" id="OAM21789.1"/>
    </source>
</evidence>
<dbReference type="InterPro" id="IPR025409">
    <property type="entry name" value="DUF4303"/>
</dbReference>
<dbReference type="AlphaFoldDB" id="A0A1A9RPF4"/>
<evidence type="ECO:0008006" key="3">
    <source>
        <dbReference type="Google" id="ProtNLM"/>
    </source>
</evidence>
<dbReference type="Proteomes" id="UP000077589">
    <property type="component" value="Unassembled WGS sequence"/>
</dbReference>
<protein>
    <recommendedName>
        <fullName evidence="3">DUF4303 domain-containing protein</fullName>
    </recommendedName>
</protein>
<dbReference type="OrthoDB" id="8612208at2"/>
<gene>
    <name evidence="1" type="ORF">A7P90_02635</name>
</gene>
<proteinExistence type="predicted"/>
<evidence type="ECO:0000313" key="2">
    <source>
        <dbReference type="Proteomes" id="UP000077589"/>
    </source>
</evidence>
<name>A0A1A9RPF4_EIKCO</name>
<sequence length="193" mass="22317">MSTEQQHLHTAAVSHIRQCFNRINQQVEQAGKEVAAYYFYLVDDFFAAGNAAITHQDLVAFAAKHRKKYKNCTILQAIWDGRCTLYEGKTEIQNASDNWLKNQSELYQVAYRSIENLDDDDDIYQQKRTEYETALIAALQQCDQEGLFGNRAENGILLFAFYIDDYDENDEQSLLYRSATQLNQPDTYQKLIG</sequence>
<dbReference type="EMBL" id="LXSG01000015">
    <property type="protein sequence ID" value="OAM21789.1"/>
    <property type="molecule type" value="Genomic_DNA"/>
</dbReference>
<accession>A0A1A9RPF4</accession>